<feature type="transmembrane region" description="Helical" evidence="1">
    <location>
        <begin position="208"/>
        <end position="228"/>
    </location>
</feature>
<reference evidence="3" key="2">
    <citation type="submission" date="2015-01" db="EMBL/GenBank/DDBJ databases">
        <title>Evolutionary Origins and Diversification of the Mycorrhizal Mutualists.</title>
        <authorList>
            <consortium name="DOE Joint Genome Institute"/>
            <consortium name="Mycorrhizal Genomics Consortium"/>
            <person name="Kohler A."/>
            <person name="Kuo A."/>
            <person name="Nagy L.G."/>
            <person name="Floudas D."/>
            <person name="Copeland A."/>
            <person name="Barry K.W."/>
            <person name="Cichocki N."/>
            <person name="Veneault-Fourrey C."/>
            <person name="LaButti K."/>
            <person name="Lindquist E.A."/>
            <person name="Lipzen A."/>
            <person name="Lundell T."/>
            <person name="Morin E."/>
            <person name="Murat C."/>
            <person name="Riley R."/>
            <person name="Ohm R."/>
            <person name="Sun H."/>
            <person name="Tunlid A."/>
            <person name="Henrissat B."/>
            <person name="Grigoriev I.V."/>
            <person name="Hibbett D.S."/>
            <person name="Martin F."/>
        </authorList>
    </citation>
    <scope>NUCLEOTIDE SEQUENCE [LARGE SCALE GENOMIC DNA]</scope>
    <source>
        <strain evidence="3">Zn</strain>
    </source>
</reference>
<keyword evidence="1" id="KW-0812">Transmembrane</keyword>
<evidence type="ECO:0000313" key="3">
    <source>
        <dbReference type="Proteomes" id="UP000054321"/>
    </source>
</evidence>
<dbReference type="HOGENOM" id="CLU_1190210_0_0_1"/>
<name>A0A0C3HFG3_OIDMZ</name>
<evidence type="ECO:0000256" key="1">
    <source>
        <dbReference type="SAM" id="Phobius"/>
    </source>
</evidence>
<dbReference type="InParanoid" id="A0A0C3HFG3"/>
<protein>
    <submittedName>
        <fullName evidence="2">Uncharacterized protein</fullName>
    </submittedName>
</protein>
<keyword evidence="1" id="KW-1133">Transmembrane helix</keyword>
<accession>A0A0C3HFG3</accession>
<dbReference type="OrthoDB" id="194358at2759"/>
<reference evidence="2 3" key="1">
    <citation type="submission" date="2014-04" db="EMBL/GenBank/DDBJ databases">
        <authorList>
            <consortium name="DOE Joint Genome Institute"/>
            <person name="Kuo A."/>
            <person name="Martino E."/>
            <person name="Perotto S."/>
            <person name="Kohler A."/>
            <person name="Nagy L.G."/>
            <person name="Floudas D."/>
            <person name="Copeland A."/>
            <person name="Barry K.W."/>
            <person name="Cichocki N."/>
            <person name="Veneault-Fourrey C."/>
            <person name="LaButti K."/>
            <person name="Lindquist E.A."/>
            <person name="Lipzen A."/>
            <person name="Lundell T."/>
            <person name="Morin E."/>
            <person name="Murat C."/>
            <person name="Sun H."/>
            <person name="Tunlid A."/>
            <person name="Henrissat B."/>
            <person name="Grigoriev I.V."/>
            <person name="Hibbett D.S."/>
            <person name="Martin F."/>
            <person name="Nordberg H.P."/>
            <person name="Cantor M.N."/>
            <person name="Hua S.X."/>
        </authorList>
    </citation>
    <scope>NUCLEOTIDE SEQUENCE [LARGE SCALE GENOMIC DNA]</scope>
    <source>
        <strain evidence="2 3">Zn</strain>
    </source>
</reference>
<keyword evidence="1" id="KW-0472">Membrane</keyword>
<keyword evidence="3" id="KW-1185">Reference proteome</keyword>
<sequence>MSTFTVVETKSTGLGLRRSSGTKQISTLLAIQSLGLGNAIADSHAAIPLVMGRHPDKHPEFFRPLYELLVEHRRSMSKDPRDRVFALLGLIPHDERRLLQRLLPDYSLSEDHVAILALAHVLLFNRFNHGHELVTTDSDELFRGLGIERRTCRRRLLRRAKDLDYVGCDELGYFLAHMERTDFDEDARYDEERSWEAEDGPETESSTVSFMIVFSMVVILGLGTWLYWSGKIF</sequence>
<dbReference type="Proteomes" id="UP000054321">
    <property type="component" value="Unassembled WGS sequence"/>
</dbReference>
<organism evidence="2 3">
    <name type="scientific">Oidiodendron maius (strain Zn)</name>
    <dbReference type="NCBI Taxonomy" id="913774"/>
    <lineage>
        <taxon>Eukaryota</taxon>
        <taxon>Fungi</taxon>
        <taxon>Dikarya</taxon>
        <taxon>Ascomycota</taxon>
        <taxon>Pezizomycotina</taxon>
        <taxon>Leotiomycetes</taxon>
        <taxon>Leotiomycetes incertae sedis</taxon>
        <taxon>Myxotrichaceae</taxon>
        <taxon>Oidiodendron</taxon>
    </lineage>
</organism>
<gene>
    <name evidence="2" type="ORF">OIDMADRAFT_46868</name>
</gene>
<dbReference type="EMBL" id="KN832870">
    <property type="protein sequence ID" value="KIN06956.1"/>
    <property type="molecule type" value="Genomic_DNA"/>
</dbReference>
<dbReference type="AlphaFoldDB" id="A0A0C3HFG3"/>
<evidence type="ECO:0000313" key="2">
    <source>
        <dbReference type="EMBL" id="KIN06956.1"/>
    </source>
</evidence>
<proteinExistence type="predicted"/>